<name>A0A0G4H2D5_9ALVE</name>
<dbReference type="AlphaFoldDB" id="A0A0G4H2D5"/>
<organism evidence="3">
    <name type="scientific">Chromera velia CCMP2878</name>
    <dbReference type="NCBI Taxonomy" id="1169474"/>
    <lineage>
        <taxon>Eukaryota</taxon>
        <taxon>Sar</taxon>
        <taxon>Alveolata</taxon>
        <taxon>Colpodellida</taxon>
        <taxon>Chromeraceae</taxon>
        <taxon>Chromera</taxon>
    </lineage>
</organism>
<evidence type="ECO:0000256" key="2">
    <source>
        <dbReference type="SAM" id="Phobius"/>
    </source>
</evidence>
<dbReference type="EMBL" id="CDMZ01001790">
    <property type="protein sequence ID" value="CEM37618.1"/>
    <property type="molecule type" value="Genomic_DNA"/>
</dbReference>
<accession>A0A0G4H2D5</accession>
<protein>
    <recommendedName>
        <fullName evidence="4">Transmembrane protein</fullName>
    </recommendedName>
</protein>
<evidence type="ECO:0000313" key="3">
    <source>
        <dbReference type="EMBL" id="CEM37618.1"/>
    </source>
</evidence>
<feature type="compositionally biased region" description="Low complexity" evidence="1">
    <location>
        <begin position="209"/>
        <end position="238"/>
    </location>
</feature>
<dbReference type="VEuPathDB" id="CryptoDB:Cvel_24360"/>
<keyword evidence="2" id="KW-0472">Membrane</keyword>
<evidence type="ECO:0008006" key="4">
    <source>
        <dbReference type="Google" id="ProtNLM"/>
    </source>
</evidence>
<keyword evidence="2" id="KW-1133">Transmembrane helix</keyword>
<keyword evidence="2" id="KW-0812">Transmembrane</keyword>
<evidence type="ECO:0000256" key="1">
    <source>
        <dbReference type="SAM" id="MobiDB-lite"/>
    </source>
</evidence>
<feature type="region of interest" description="Disordered" evidence="1">
    <location>
        <begin position="61"/>
        <end position="87"/>
    </location>
</feature>
<feature type="region of interest" description="Disordered" evidence="1">
    <location>
        <begin position="148"/>
        <end position="278"/>
    </location>
</feature>
<proteinExistence type="predicted"/>
<reference evidence="3" key="1">
    <citation type="submission" date="2014-11" db="EMBL/GenBank/DDBJ databases">
        <authorList>
            <person name="Otto D Thomas"/>
            <person name="Naeem Raeece"/>
        </authorList>
    </citation>
    <scope>NUCLEOTIDE SEQUENCE</scope>
</reference>
<gene>
    <name evidence="3" type="ORF">Cvel_24360</name>
</gene>
<feature type="compositionally biased region" description="Basic and acidic residues" evidence="1">
    <location>
        <begin position="148"/>
        <end position="169"/>
    </location>
</feature>
<feature type="transmembrane region" description="Helical" evidence="2">
    <location>
        <begin position="305"/>
        <end position="322"/>
    </location>
</feature>
<sequence length="340" mass="36944">MRWSPSLASVLSSNFVRPWAHHVGWILDQADSGGTRGTQESLTKSLGSLLRSLVASVPFTFESGRGTDSKQQKNPGRHCEGDEEREEGGRFSLTGSLLFWIGAPLCAYLGFLRYFLDLSVPLLARWSGSSRGRGVPCECDFREVPEGKEARENRRHSQEEEASKRERSAELSTSPMGRGSTAGDVEERGEGERQGGTAVDGGQRERPEPSYSCFPSPSSARSAALPDHSESSSSAPSQSEKEPVKHFRASPPDPAFEGDGAVFSATPSTDSAGGREVRKRDSLFSISSFEARGGRTEHADEVSDGVVLMLGLCLMIGVCWVLKRLKQKRNGSFAATQKRE</sequence>